<evidence type="ECO:0000256" key="4">
    <source>
        <dbReference type="ARBA" id="ARBA00023069"/>
    </source>
</evidence>
<dbReference type="InterPro" id="IPR053879">
    <property type="entry name" value="HYDIN_VesB_CFA65-like_Ig"/>
</dbReference>
<dbReference type="GeneTree" id="ENSGT00940000159699"/>
<keyword evidence="4" id="KW-0969">Cilium</keyword>
<dbReference type="PANTHER" id="PTHR45912">
    <property type="entry name" value="CILIA- AND FLAGELLA-ASSOCIATED PROTEIN 47"/>
    <property type="match status" value="1"/>
</dbReference>
<dbReference type="Proteomes" id="UP000016665">
    <property type="component" value="Chromosome 1"/>
</dbReference>
<feature type="compositionally biased region" description="Polar residues" evidence="6">
    <location>
        <begin position="2014"/>
        <end position="2024"/>
    </location>
</feature>
<dbReference type="Pfam" id="PF14874">
    <property type="entry name" value="PapD-like"/>
    <property type="match status" value="1"/>
</dbReference>
<dbReference type="InterPro" id="IPR056343">
    <property type="entry name" value="CFAP47_dom"/>
</dbReference>
<dbReference type="eggNOG" id="ENOG502QQ4Q">
    <property type="taxonomic scope" value="Eukaryota"/>
</dbReference>
<dbReference type="GO" id="GO:0007288">
    <property type="term" value="P:sperm axoneme assembly"/>
    <property type="evidence" value="ECO:0007669"/>
    <property type="project" value="TreeGrafter"/>
</dbReference>
<feature type="region of interest" description="Disordered" evidence="6">
    <location>
        <begin position="2477"/>
        <end position="2511"/>
    </location>
</feature>
<organism evidence="8 9">
    <name type="scientific">Ficedula albicollis</name>
    <name type="common">Collared flycatcher</name>
    <name type="synonym">Muscicapa albicollis</name>
    <dbReference type="NCBI Taxonomy" id="59894"/>
    <lineage>
        <taxon>Eukaryota</taxon>
        <taxon>Metazoa</taxon>
        <taxon>Chordata</taxon>
        <taxon>Craniata</taxon>
        <taxon>Vertebrata</taxon>
        <taxon>Euteleostomi</taxon>
        <taxon>Archelosauria</taxon>
        <taxon>Archosauria</taxon>
        <taxon>Dinosauria</taxon>
        <taxon>Saurischia</taxon>
        <taxon>Theropoda</taxon>
        <taxon>Coelurosauria</taxon>
        <taxon>Aves</taxon>
        <taxon>Neognathae</taxon>
        <taxon>Neoaves</taxon>
        <taxon>Telluraves</taxon>
        <taxon>Australaves</taxon>
        <taxon>Passeriformes</taxon>
        <taxon>Muscicapidae</taxon>
        <taxon>Ficedula</taxon>
    </lineage>
</organism>
<feature type="domain" description="Calponin-homology (CH)" evidence="7">
    <location>
        <begin position="1723"/>
        <end position="1846"/>
    </location>
</feature>
<keyword evidence="5" id="KW-0966">Cell projection</keyword>
<evidence type="ECO:0000256" key="1">
    <source>
        <dbReference type="ARBA" id="ARBA00004138"/>
    </source>
</evidence>
<evidence type="ECO:0000256" key="3">
    <source>
        <dbReference type="ARBA" id="ARBA00022490"/>
    </source>
</evidence>
<name>U3JFX4_FICAL</name>
<evidence type="ECO:0000313" key="9">
    <source>
        <dbReference type="Proteomes" id="UP000016665"/>
    </source>
</evidence>
<dbReference type="HOGENOM" id="CLU_008435_0_0_1"/>
<proteinExistence type="predicted"/>
<evidence type="ECO:0000313" key="8">
    <source>
        <dbReference type="Ensembl" id="ENSFALP00000001678.2"/>
    </source>
</evidence>
<evidence type="ECO:0000256" key="5">
    <source>
        <dbReference type="ARBA" id="ARBA00023273"/>
    </source>
</evidence>
<evidence type="ECO:0000256" key="2">
    <source>
        <dbReference type="ARBA" id="ARBA00004496"/>
    </source>
</evidence>
<dbReference type="STRING" id="59894.ENSFALP00000001678"/>
<dbReference type="PROSITE" id="PS50021">
    <property type="entry name" value="CH"/>
    <property type="match status" value="1"/>
</dbReference>
<dbReference type="SUPFAM" id="SSF47576">
    <property type="entry name" value="Calponin-homology domain, CH-domain"/>
    <property type="match status" value="1"/>
</dbReference>
<dbReference type="Pfam" id="PF24529">
    <property type="entry name" value="CFAP47"/>
    <property type="match status" value="1"/>
</dbReference>
<protein>
    <submittedName>
        <fullName evidence="8">Cilia and flagella associated protein 47</fullName>
    </submittedName>
</protein>
<keyword evidence="9" id="KW-1185">Reference proteome</keyword>
<dbReference type="InterPro" id="IPR058952">
    <property type="entry name" value="Ig_CFAP47"/>
</dbReference>
<evidence type="ECO:0000259" key="7">
    <source>
        <dbReference type="PROSITE" id="PS50021"/>
    </source>
</evidence>
<dbReference type="GO" id="GO:0005737">
    <property type="term" value="C:cytoplasm"/>
    <property type="evidence" value="ECO:0007669"/>
    <property type="project" value="UniProtKB-SubCell"/>
</dbReference>
<dbReference type="InterPro" id="IPR013783">
    <property type="entry name" value="Ig-like_fold"/>
</dbReference>
<dbReference type="Pfam" id="PF26579">
    <property type="entry name" value="Ig_CFAP47"/>
    <property type="match status" value="1"/>
</dbReference>
<reference evidence="8 9" key="1">
    <citation type="journal article" date="2012" name="Nature">
        <title>The genomic landscape of species divergence in Ficedula flycatchers.</title>
        <authorList>
            <person name="Ellegren H."/>
            <person name="Smeds L."/>
            <person name="Burri R."/>
            <person name="Olason P.I."/>
            <person name="Backstrom N."/>
            <person name="Kawakami T."/>
            <person name="Kunstner A."/>
            <person name="Makinen H."/>
            <person name="Nadachowska-Brzyska K."/>
            <person name="Qvarnstrom A."/>
            <person name="Uebbing S."/>
            <person name="Wolf J.B."/>
        </authorList>
    </citation>
    <scope>NUCLEOTIDE SEQUENCE [LARGE SCALE GENOMIC DNA]</scope>
</reference>
<feature type="region of interest" description="Disordered" evidence="6">
    <location>
        <begin position="1428"/>
        <end position="1494"/>
    </location>
</feature>
<gene>
    <name evidence="8" type="primary">CFAP47</name>
</gene>
<dbReference type="InterPro" id="IPR036872">
    <property type="entry name" value="CH_dom_sf"/>
</dbReference>
<evidence type="ECO:0000256" key="6">
    <source>
        <dbReference type="SAM" id="MobiDB-lite"/>
    </source>
</evidence>
<dbReference type="PANTHER" id="PTHR45912:SF3">
    <property type="entry name" value="CILIA- AND FLAGELLA-ASSOCIATED PROTEIN 47"/>
    <property type="match status" value="1"/>
</dbReference>
<feature type="region of interest" description="Disordered" evidence="6">
    <location>
        <begin position="2014"/>
        <end position="2034"/>
    </location>
</feature>
<dbReference type="Gene3D" id="2.60.40.10">
    <property type="entry name" value="Immunoglobulins"/>
    <property type="match status" value="7"/>
</dbReference>
<feature type="compositionally biased region" description="Low complexity" evidence="6">
    <location>
        <begin position="1431"/>
        <end position="1456"/>
    </location>
</feature>
<keyword evidence="3" id="KW-0963">Cytoplasm</keyword>
<dbReference type="Ensembl" id="ENSFALT00000001687.2">
    <property type="protein sequence ID" value="ENSFALP00000001678.2"/>
    <property type="gene ID" value="ENSFALG00000001612.2"/>
</dbReference>
<feature type="compositionally biased region" description="Acidic residues" evidence="6">
    <location>
        <begin position="1457"/>
        <end position="1484"/>
    </location>
</feature>
<sequence length="3170" mass="353901">MAERWRDVCGVRIAPAELRFSDAVPGSCYRAALTVQNLRAGACRLRLLSPREPQFKLIVENPEKPIASGLQFKAVVEYTPKSTEDLRDKLTLLVDDDIVHIPLLGLIPSCDLEVESEVNFGEMIANNKLVTKEFSISNRGTTSGIFRISYDGVVLFNIKPVRGAVKPKSVRKIGVDICTDVPGVINEVMKVELENRGCTEVRIRGVVVEQVLKVLGVSCGKVLKCVNFGPLYFGTSKTEQIHLYNESPESMDWVAVLEENAIGGEMGTDLQGSTDAVLHNLSLKNKDVDVCSLVLCVPDQGTLLPYEKTLITLCFSPEKFERDFEVNDTLLIQDYVLFLSFESVGKRGDCLQNLSGDATATKRNNSRQVDLALMGSGFPVLLTFKPGTVINFKDCYLGEKVQVVCTMKNESEFLPVMFRFCKTAHFSVSPGRGKLKKKSEKEVMISFTPHQIGTFEMKQIIDIIGAGVDKSNVDVLKTCTKSFHQICLTLRGVCKSKRKSVVFTINPGLTPLISNATGQFVVRGTGQLSDTAPVAILKSTQTQIHTHWKNRNCKDNALTAFPNDRAASLRPSEWNKKYRTIFTKTERYNYVDPEFAYTDSERLLREENKKHYVDFISRLRQHRLEKEAIRQFYIRNNPVSIGIKPAEGLQSPNISVSDFLKEKPQPKMVPLDDDCVLSSRKLASIASKSTNKGVWSWLSPVPSSTQEKEDCRLTLTHKQLHQIFIGPSTIDFGDVCVHSTTTKELHIINNLSVHIWIQIEIEVAELQETSPLSQVVPPLTKTHIPVVFETTTVGMFKTCFNYKINNRHIGHVLVMAHAMPIELELSTRELILSPVPGCLAGTEFRNTITVCNPRNHPASFTWRPVTGDRKSAFTVKPTRGFVEPYSDVECEVVWHPGFNTPETGQFLLCVRKGNSVNLKCSAKFGTAKVQFMAQNISFTRSPIGVTTCKTARILNTGYNHAYFQVVDSNPLPGMKITPSVGVVPVGGVADLKISFTPKTYMNFDKKVEVAVRNAAKLLLRISGFSEIAEIDIDVKTFDYASICVGTTKSIPFLLQNKGKSCIRVEFDFSNYREFKLKTEDNSVIERSRSKPYLYSLNLEETSSVKCCLTLTPEKVANHDFDLPIATQASSPPPVSEAPQEHPVVRALPLCRVRAVVMEPVLKFSSMELKFEQYLSDMCSNTADENMNSQTLVLKSLSNVSVIWKLDFGGEDKNMEDGIFRFSMKCGCLQKDEEVSITVSFCPPACPGTYTSEISLYANNSPLPHVLTLSGILKSPKINFHPPFLMLMPVPLDVETEAVVTIIPQDFKRPARINVKLPELELPDGTRTCPFSVQFPEGQDIVLSSDGTANELTCRICFRSSKPMSFLREMLFIDQEENRFSFLVAGTTDNCLLTLYPYLALHCFDQKIVWRSNNKDFSTGEVVLQPCFTPQSSSRSYSTSSLGATSGSTYEDSLSESTTDESESDEYESEESEETSEESEADSESDGNGNKREVSFFPDEDKEEFTFFQKTLAAVKSWFTLFGWPKGQNPISIPHSLRCDTCIVQQTIARERNFKRKVDKDKGFYEMLRHLNGQPIPGIAVSQSLSPHPVKRMFHLHWQHSELLSFLKSQGACLSHIMPEFLLTPEDYEIWTEVNTGLRYFTPEVKRESVRSSGKLSSRSIFVLENKAFETMSKRAWTDVLLQMYKVFVLPRVSSRIFPDPLSLESLQNMPGIKSEPLCSNIYSRYERAILIWLNKNFEKNRQIMWKDSQRGGIPPMRWIVNFDQDLLDGLVLAAQMASYCPYLISTHFIKMYTDPRTHEQLLHNSLILVKALHAINLDMDIKATDICDPNPVMMLILCVQLYDTLPQYLPKNTIEFTGGLHATIVKQVQLRNQSSNTLAYNAILVGRDADDFSLPKGNTVTIPPTREGFINVEFTIRFLHPAEAVLILIANKVDGVNGATLTFSLKSEVKNIDPLGTMKCRSPCYELKKINLNVTNPFKMDGIFRIILLESTHCLVHPEKMYQARQVKQDQKFSSENSILNSKNGAPPEDSKKETCLADQSGLLHEFFSPLETLFLKGKGSAALDIHFLPFHQEKRYCAVILVNEKIGDFVYLIEGIGDLPLPSELPALDSPNVLRATNNSEDASTVQPVLYLKCGLGQTLKEHLRIPLINESRERALALAAQQQMSAIEYERRLITGTLQSSSVRVATALLGLSKVERRALLNPRKHPSEMKYVDYSVEVSMKQFFQVPKKFSIPVLASARVNLDTSSAKYPTFQKTGGNDTVEFPIKFTPKYAGCYHCQILLKSSSDIRVYEIECVVNADQADAQVEFLTPAFQAVTQEIPINNISSEDWRFEAILEGQCFHGPAVINVPVGETVPYPLTFKPVAESVIKGRLILRNITTGTQNIFSLKGIGKKPLPQDCIFIECQVGKVSHKILWVHNYTKKMLKYKVYSNLSMLSGAPDLTINPEDTAAYTLSISPCRRGVFQGVISFVAQDEDQQQPQGSSSPEKTGGKQALQKLPEGTPQDLDAGGNSTNCKVWFSLKIYSSPAAAEKTIEVDCRALDTVGINIPITNPINKVLKMSVLLDHPSLSGEKSFIIRPKQTFSYHLQFSAAHLGSFTGSVMFRSDVIGEFWYALKFNVEKPSPVLLPDVACELGKWAHMHIPLANPTHEALVLKMHNSDPSHFVVETDPEQLLTLPPHSTTHLPVRFFPSALGRRNHKATITFKCPKFGERIFHLVGSGVPPECMETTTMSACIGEYSSTIIPFENPTTESVLVDIVLADEGLLNQHLNASVLSQATCTESVFHLMVKQPRGIRLAPKEKLEIPVLFMPAEMKIYKAVVVINVTRENGENWPYVVATGSNTDLARTVTLAENGKIQGILWIYPINGTSEAPQQKSVVIRCQARQRLEQRVELLLIGVLPAATALPAAGNSAVADVDELSNAPECTDGSPATLEFLYELQYQSDEIRSQLDSLVGIHLVEKEWDTESRIVTLIFNVVFVPSKPMRNEATVTIQCTTGGLWKFPLVFIATEPEVDDVINIEAVGLNKESIVGFKLTSQTRYPEPFTAHFLAGSDPDFLVMPKAGVLLPEGTVGTHITVGYKPRMYGKKHTATLVIETQSMQWTYVINGLPPQTVPPTVSAKVVCTSSYIGSFTVRQRNFIRENLKLITTGASSPIKGAPLVLRKKQRKL</sequence>
<dbReference type="Gene3D" id="1.10.418.10">
    <property type="entry name" value="Calponin-like domain"/>
    <property type="match status" value="1"/>
</dbReference>
<dbReference type="GO" id="GO:0005929">
    <property type="term" value="C:cilium"/>
    <property type="evidence" value="ECO:0007669"/>
    <property type="project" value="UniProtKB-SubCell"/>
</dbReference>
<comment type="subcellular location">
    <subcellularLocation>
        <location evidence="1">Cell projection</location>
        <location evidence="1">Cilium</location>
    </subcellularLocation>
    <subcellularLocation>
        <location evidence="2">Cytoplasm</location>
    </subcellularLocation>
</comment>
<accession>U3JFX4</accession>
<dbReference type="InterPro" id="IPR001715">
    <property type="entry name" value="CH_dom"/>
</dbReference>
<dbReference type="Pfam" id="PF22544">
    <property type="entry name" value="HYDIN_VesB_CFA65-like_Ig"/>
    <property type="match status" value="1"/>
</dbReference>
<reference evidence="8" key="2">
    <citation type="submission" date="2025-05" db="UniProtKB">
        <authorList>
            <consortium name="Ensembl"/>
        </authorList>
    </citation>
    <scope>IDENTIFICATION</scope>
</reference>
<dbReference type="Ensembl" id="ENSFALT00000031290.1">
    <property type="protein sequence ID" value="ENSFALP00000027423.1"/>
    <property type="gene ID" value="ENSFALG00000001612.2"/>
</dbReference>
<feature type="compositionally biased region" description="Polar residues" evidence="6">
    <location>
        <begin position="2480"/>
        <end position="2489"/>
    </location>
</feature>